<keyword evidence="3" id="KW-0520">NAD</keyword>
<comment type="cofactor">
    <cofactor evidence="1">
        <name>NAD(+)</name>
        <dbReference type="ChEBI" id="CHEBI:57540"/>
    </cofactor>
</comment>
<dbReference type="EMBL" id="RQGD01000035">
    <property type="protein sequence ID" value="TGL57200.1"/>
    <property type="molecule type" value="Genomic_DNA"/>
</dbReference>
<proteinExistence type="predicted"/>
<dbReference type="RefSeq" id="WP_135624324.1">
    <property type="nucleotide sequence ID" value="NZ_RQGD01000035.1"/>
</dbReference>
<organism evidence="6 7">
    <name type="scientific">Leptospira ognonensis</name>
    <dbReference type="NCBI Taxonomy" id="2484945"/>
    <lineage>
        <taxon>Bacteria</taxon>
        <taxon>Pseudomonadati</taxon>
        <taxon>Spirochaetota</taxon>
        <taxon>Spirochaetia</taxon>
        <taxon>Leptospirales</taxon>
        <taxon>Leptospiraceae</taxon>
        <taxon>Leptospira</taxon>
    </lineage>
</organism>
<dbReference type="InterPro" id="IPR044516">
    <property type="entry name" value="UXS-like"/>
</dbReference>
<evidence type="ECO:0000259" key="5">
    <source>
        <dbReference type="Pfam" id="PF01370"/>
    </source>
</evidence>
<evidence type="ECO:0000256" key="4">
    <source>
        <dbReference type="ARBA" id="ARBA00023239"/>
    </source>
</evidence>
<reference evidence="6" key="1">
    <citation type="journal article" date="2019" name="PLoS Negl. Trop. Dis.">
        <title>Revisiting the worldwide diversity of Leptospira species in the environment.</title>
        <authorList>
            <person name="Vincent A.T."/>
            <person name="Schiettekatte O."/>
            <person name="Bourhy P."/>
            <person name="Veyrier F.J."/>
            <person name="Picardeau M."/>
        </authorList>
    </citation>
    <scope>NUCLEOTIDE SEQUENCE [LARGE SCALE GENOMIC DNA]</scope>
    <source>
        <strain evidence="6">201702476</strain>
    </source>
</reference>
<dbReference type="Proteomes" id="UP000297693">
    <property type="component" value="Unassembled WGS sequence"/>
</dbReference>
<accession>A0A4R9JW34</accession>
<dbReference type="InterPro" id="IPR036291">
    <property type="entry name" value="NAD(P)-bd_dom_sf"/>
</dbReference>
<dbReference type="PANTHER" id="PTHR43078:SF6">
    <property type="entry name" value="UDP-GLUCURONIC ACID DECARBOXYLASE 1"/>
    <property type="match status" value="1"/>
</dbReference>
<evidence type="ECO:0000256" key="1">
    <source>
        <dbReference type="ARBA" id="ARBA00001911"/>
    </source>
</evidence>
<evidence type="ECO:0000313" key="6">
    <source>
        <dbReference type="EMBL" id="TGL57200.1"/>
    </source>
</evidence>
<comment type="caution">
    <text evidence="6">The sequence shown here is derived from an EMBL/GenBank/DDBJ whole genome shotgun (WGS) entry which is preliminary data.</text>
</comment>
<evidence type="ECO:0000256" key="2">
    <source>
        <dbReference type="ARBA" id="ARBA00022793"/>
    </source>
</evidence>
<dbReference type="GO" id="GO:0042732">
    <property type="term" value="P:D-xylose metabolic process"/>
    <property type="evidence" value="ECO:0007669"/>
    <property type="project" value="InterPro"/>
</dbReference>
<dbReference type="Pfam" id="PF01370">
    <property type="entry name" value="Epimerase"/>
    <property type="match status" value="1"/>
</dbReference>
<feature type="domain" description="NAD-dependent epimerase/dehydratase" evidence="5">
    <location>
        <begin position="28"/>
        <end position="268"/>
    </location>
</feature>
<dbReference type="OrthoDB" id="9811743at2"/>
<keyword evidence="2" id="KW-0210">Decarboxylase</keyword>
<dbReference type="GO" id="GO:0070403">
    <property type="term" value="F:NAD+ binding"/>
    <property type="evidence" value="ECO:0007669"/>
    <property type="project" value="InterPro"/>
</dbReference>
<dbReference type="GO" id="GO:0005737">
    <property type="term" value="C:cytoplasm"/>
    <property type="evidence" value="ECO:0007669"/>
    <property type="project" value="TreeGrafter"/>
</dbReference>
<evidence type="ECO:0000313" key="7">
    <source>
        <dbReference type="Proteomes" id="UP000297693"/>
    </source>
</evidence>
<name>A0A4R9JW34_9LEPT</name>
<keyword evidence="4" id="KW-0456">Lyase</keyword>
<protein>
    <submittedName>
        <fullName evidence="6">NAD-dependent epimerase/dehydratase family protein</fullName>
    </submittedName>
</protein>
<dbReference type="SUPFAM" id="SSF51735">
    <property type="entry name" value="NAD(P)-binding Rossmann-fold domains"/>
    <property type="match status" value="1"/>
</dbReference>
<dbReference type="GO" id="GO:0048040">
    <property type="term" value="F:UDP-glucuronate decarboxylase activity"/>
    <property type="evidence" value="ECO:0007669"/>
    <property type="project" value="TreeGrafter"/>
</dbReference>
<keyword evidence="7" id="KW-1185">Reference proteome</keyword>
<dbReference type="Gene3D" id="3.40.50.720">
    <property type="entry name" value="NAD(P)-binding Rossmann-like Domain"/>
    <property type="match status" value="1"/>
</dbReference>
<dbReference type="AlphaFoldDB" id="A0A4R9JW34"/>
<dbReference type="PANTHER" id="PTHR43078">
    <property type="entry name" value="UDP-GLUCURONIC ACID DECARBOXYLASE-RELATED"/>
    <property type="match status" value="1"/>
</dbReference>
<evidence type="ECO:0000256" key="3">
    <source>
        <dbReference type="ARBA" id="ARBA00023027"/>
    </source>
</evidence>
<dbReference type="InterPro" id="IPR001509">
    <property type="entry name" value="Epimerase_deHydtase"/>
</dbReference>
<gene>
    <name evidence="6" type="ORF">EHQ58_12910</name>
</gene>
<sequence length="335" mass="37805">MEAGFPIEDLDFIIQMLDFRKLQNQNLLLTGGTGFIGRWFIESFLHANKELSLNASLTIITRNVKKFLDAYPKYKSVQSLKYWETDVRNLGEIPMKFSFVIHAAADSESRSKPFQAIETIETITSGTKNMLSLAYEMEAEKFLFLSSGAVYGKISEPVSETYAGAPDLRSNASYGESKRMAELLCNIYAENSKLNVSIARIFSLVGPGLPLNLNFAIGNFIRDFISKREIVIRGDGNPIRSYIYASELMVWLWKILLESRSGETYNVGSDESISMGDLARKISFDLASVKILNETKSETRDVYVPVITKAKKDLGLEIQISLEKSIQKTIEFYRN</sequence>